<keyword evidence="6" id="KW-1133">Transmembrane helix</keyword>
<dbReference type="PROSITE" id="PS50112">
    <property type="entry name" value="PAS"/>
    <property type="match status" value="1"/>
</dbReference>
<keyword evidence="4" id="KW-0808">Transferase</keyword>
<dbReference type="Gene3D" id="3.30.565.10">
    <property type="entry name" value="Histidine kinase-like ATPase, C-terminal domain"/>
    <property type="match status" value="1"/>
</dbReference>
<dbReference type="Proteomes" id="UP001409585">
    <property type="component" value="Unassembled WGS sequence"/>
</dbReference>
<feature type="domain" description="PAS" evidence="8">
    <location>
        <begin position="530"/>
        <end position="569"/>
    </location>
</feature>
<comment type="catalytic activity">
    <reaction evidence="1">
        <text>ATP + protein L-histidine = ADP + protein N-phospho-L-histidine.</text>
        <dbReference type="EC" id="2.7.13.3"/>
    </reaction>
</comment>
<dbReference type="SMART" id="SM00387">
    <property type="entry name" value="HATPase_c"/>
    <property type="match status" value="1"/>
</dbReference>
<dbReference type="AlphaFoldDB" id="A0AAV3TYH7"/>
<feature type="domain" description="Histidine kinase" evidence="7">
    <location>
        <begin position="655"/>
        <end position="873"/>
    </location>
</feature>
<feature type="transmembrane region" description="Helical" evidence="6">
    <location>
        <begin position="327"/>
        <end position="346"/>
    </location>
</feature>
<dbReference type="InterPro" id="IPR035965">
    <property type="entry name" value="PAS-like_dom_sf"/>
</dbReference>
<dbReference type="SMART" id="SM01080">
    <property type="entry name" value="CHASE2"/>
    <property type="match status" value="1"/>
</dbReference>
<evidence type="ECO:0000256" key="3">
    <source>
        <dbReference type="ARBA" id="ARBA00022553"/>
    </source>
</evidence>
<dbReference type="Pfam" id="PF02518">
    <property type="entry name" value="HATPase_c"/>
    <property type="match status" value="1"/>
</dbReference>
<evidence type="ECO:0000256" key="5">
    <source>
        <dbReference type="ARBA" id="ARBA00022777"/>
    </source>
</evidence>
<evidence type="ECO:0000256" key="4">
    <source>
        <dbReference type="ARBA" id="ARBA00022679"/>
    </source>
</evidence>
<dbReference type="GO" id="GO:0009927">
    <property type="term" value="F:histidine phosphotransfer kinase activity"/>
    <property type="evidence" value="ECO:0007669"/>
    <property type="project" value="TreeGrafter"/>
</dbReference>
<dbReference type="InterPro" id="IPR036890">
    <property type="entry name" value="HATPase_C_sf"/>
</dbReference>
<dbReference type="CDD" id="cd00075">
    <property type="entry name" value="HATPase"/>
    <property type="match status" value="1"/>
</dbReference>
<dbReference type="RefSeq" id="WP_345417630.1">
    <property type="nucleotide sequence ID" value="NZ_AP031496.1"/>
</dbReference>
<comment type="caution">
    <text evidence="9">The sequence shown here is derived from an EMBL/GenBank/DDBJ whole genome shotgun (WGS) entry which is preliminary data.</text>
</comment>
<keyword evidence="6" id="KW-0472">Membrane</keyword>
<sequence length="878" mass="96726">MRFNPNISTNIERLLFAVLMAILAGAISLNRWAYSVDQAIYDAAIAQFRKPIDQDILIIAIDERSLLELGRWPWSRDLHAQLLDELADAGVEAVAFDVVFAEPDRVNPNNDHVFAQAIQAMGRVALLVHMEQTHAGGQILEVMPDPLLLQSAAAAGHVHIEYDVDGVSRAVFLKEGLGEAYWPHLMHALWGLVDPNVSDDFPGLRPKAAQTASPFVIQRDYYNLIPLADPTSTVATVSYTDVIHNRIAPRNLKGKIAIVGATAKGLGDIVATSIGPMSGVEFNANVLNALRNGSTILPVSKLAHALISVLAVFGIIMLGVRASPRDYLVLTVSAVAIWLTLSVVGLFTVRVWFAPLSVILPLLVFYPLWSWRRLEQALVFLRRELARVEQQTRPEQIWHVNEAQKKLAFLAGVTGVLQWQLVARESLPLKPSRLFLGADDNNGVGEPALISGGGAREQRTLAIVSEAGATEFELQWQWPDQVAEVDKGLWLNAINMIANQKVGVEKKIPSELVSETIAQLRQANKQIDESRAFFDRCLENLQDAVLVANLFGEVVFANARARVLFGLNQPVGAALMPCLEQLQIDQGWPAVIGRIVHDQGEIYAEVRGEQETEAFFLQLASLKWRSDDLDTLLFSFTDVSFIKEAERVRSEALQFLSHDLRSPVVSILALLEHYRSRNTEQLVSDAGLREVFTEIEQYARKNLSFAESFLHLARAEIVGDSKFDLCDMHSVVDNALMMTRQQALAKSIGVDVDRTLDDLWVWGDGELLERVVVNLLSNGIKYSEPNTKISLHMRGNSGAVELQVADQGIGISADELDTIFQRFHRAAGGLPVSGAGLGLHFVDTVCKKHGGSITVASELGVGSTFTVVLPLCDNQFDE</sequence>
<accession>A0AAV3TYH7</accession>
<organism evidence="9 10">
    <name type="scientific">Halioxenophilus aromaticivorans</name>
    <dbReference type="NCBI Taxonomy" id="1306992"/>
    <lineage>
        <taxon>Bacteria</taxon>
        <taxon>Pseudomonadati</taxon>
        <taxon>Pseudomonadota</taxon>
        <taxon>Gammaproteobacteria</taxon>
        <taxon>Alteromonadales</taxon>
        <taxon>Alteromonadaceae</taxon>
        <taxon>Halioxenophilus</taxon>
    </lineage>
</organism>
<dbReference type="EC" id="2.7.13.3" evidence="2"/>
<gene>
    <name evidence="9" type="ORF">GCM10025791_08720</name>
</gene>
<dbReference type="Pfam" id="PF05226">
    <property type="entry name" value="CHASE2"/>
    <property type="match status" value="1"/>
</dbReference>
<evidence type="ECO:0000259" key="7">
    <source>
        <dbReference type="PROSITE" id="PS50109"/>
    </source>
</evidence>
<dbReference type="GO" id="GO:0005886">
    <property type="term" value="C:plasma membrane"/>
    <property type="evidence" value="ECO:0007669"/>
    <property type="project" value="UniProtKB-ARBA"/>
</dbReference>
<dbReference type="InterPro" id="IPR003594">
    <property type="entry name" value="HATPase_dom"/>
</dbReference>
<feature type="transmembrane region" description="Helical" evidence="6">
    <location>
        <begin position="352"/>
        <end position="369"/>
    </location>
</feature>
<evidence type="ECO:0000256" key="6">
    <source>
        <dbReference type="SAM" id="Phobius"/>
    </source>
</evidence>
<dbReference type="SUPFAM" id="SSF55785">
    <property type="entry name" value="PYP-like sensor domain (PAS domain)"/>
    <property type="match status" value="1"/>
</dbReference>
<proteinExistence type="predicted"/>
<evidence type="ECO:0000256" key="1">
    <source>
        <dbReference type="ARBA" id="ARBA00000085"/>
    </source>
</evidence>
<dbReference type="GO" id="GO:0000155">
    <property type="term" value="F:phosphorelay sensor kinase activity"/>
    <property type="evidence" value="ECO:0007669"/>
    <property type="project" value="InterPro"/>
</dbReference>
<dbReference type="InterPro" id="IPR036097">
    <property type="entry name" value="HisK_dim/P_sf"/>
</dbReference>
<dbReference type="InterPro" id="IPR007890">
    <property type="entry name" value="CHASE2"/>
</dbReference>
<evidence type="ECO:0000259" key="8">
    <source>
        <dbReference type="PROSITE" id="PS50112"/>
    </source>
</evidence>
<dbReference type="PANTHER" id="PTHR43047:SF72">
    <property type="entry name" value="OSMOSENSING HISTIDINE PROTEIN KINASE SLN1"/>
    <property type="match status" value="1"/>
</dbReference>
<dbReference type="InterPro" id="IPR004358">
    <property type="entry name" value="Sig_transdc_His_kin-like_C"/>
</dbReference>
<protein>
    <recommendedName>
        <fullName evidence="2">histidine kinase</fullName>
        <ecNumber evidence="2">2.7.13.3</ecNumber>
    </recommendedName>
</protein>
<dbReference type="Gene3D" id="1.10.287.130">
    <property type="match status" value="1"/>
</dbReference>
<keyword evidence="3" id="KW-0597">Phosphoprotein</keyword>
<evidence type="ECO:0000256" key="2">
    <source>
        <dbReference type="ARBA" id="ARBA00012438"/>
    </source>
</evidence>
<feature type="transmembrane region" description="Helical" evidence="6">
    <location>
        <begin position="302"/>
        <end position="320"/>
    </location>
</feature>
<dbReference type="EMBL" id="BAABLX010000007">
    <property type="protein sequence ID" value="GAA4934162.1"/>
    <property type="molecule type" value="Genomic_DNA"/>
</dbReference>
<dbReference type="Gene3D" id="3.30.450.20">
    <property type="entry name" value="PAS domain"/>
    <property type="match status" value="1"/>
</dbReference>
<dbReference type="InterPro" id="IPR000014">
    <property type="entry name" value="PAS"/>
</dbReference>
<evidence type="ECO:0000313" key="9">
    <source>
        <dbReference type="EMBL" id="GAA4934162.1"/>
    </source>
</evidence>
<name>A0AAV3TYH7_9ALTE</name>
<dbReference type="PANTHER" id="PTHR43047">
    <property type="entry name" value="TWO-COMPONENT HISTIDINE PROTEIN KINASE"/>
    <property type="match status" value="1"/>
</dbReference>
<dbReference type="InterPro" id="IPR005467">
    <property type="entry name" value="His_kinase_dom"/>
</dbReference>
<reference evidence="10" key="1">
    <citation type="journal article" date="2019" name="Int. J. Syst. Evol. Microbiol.">
        <title>The Global Catalogue of Microorganisms (GCM) 10K type strain sequencing project: providing services to taxonomists for standard genome sequencing and annotation.</title>
        <authorList>
            <consortium name="The Broad Institute Genomics Platform"/>
            <consortium name="The Broad Institute Genome Sequencing Center for Infectious Disease"/>
            <person name="Wu L."/>
            <person name="Ma J."/>
        </authorList>
    </citation>
    <scope>NUCLEOTIDE SEQUENCE [LARGE SCALE GENOMIC DNA]</scope>
    <source>
        <strain evidence="10">JCM 19134</strain>
    </source>
</reference>
<dbReference type="PROSITE" id="PS50109">
    <property type="entry name" value="HIS_KIN"/>
    <property type="match status" value="1"/>
</dbReference>
<dbReference type="SUPFAM" id="SSF47384">
    <property type="entry name" value="Homodimeric domain of signal transducing histidine kinase"/>
    <property type="match status" value="1"/>
</dbReference>
<dbReference type="FunFam" id="3.30.565.10:FF:000006">
    <property type="entry name" value="Sensor histidine kinase WalK"/>
    <property type="match status" value="1"/>
</dbReference>
<keyword evidence="5" id="KW-0418">Kinase</keyword>
<keyword evidence="10" id="KW-1185">Reference proteome</keyword>
<dbReference type="PRINTS" id="PR00344">
    <property type="entry name" value="BCTRLSENSOR"/>
</dbReference>
<dbReference type="SUPFAM" id="SSF55874">
    <property type="entry name" value="ATPase domain of HSP90 chaperone/DNA topoisomerase II/histidine kinase"/>
    <property type="match status" value="1"/>
</dbReference>
<evidence type="ECO:0000313" key="10">
    <source>
        <dbReference type="Proteomes" id="UP001409585"/>
    </source>
</evidence>
<keyword evidence="6" id="KW-0812">Transmembrane</keyword>